<dbReference type="InterPro" id="IPR011701">
    <property type="entry name" value="MFS"/>
</dbReference>
<dbReference type="InterPro" id="IPR036259">
    <property type="entry name" value="MFS_trans_sf"/>
</dbReference>
<name>A0A2T3NND1_9GAMM</name>
<dbReference type="Gene3D" id="1.20.1250.20">
    <property type="entry name" value="MFS general substrate transporter like domains"/>
    <property type="match status" value="2"/>
</dbReference>
<dbReference type="PANTHER" id="PTHR23513">
    <property type="entry name" value="INTEGRAL MEMBRANE EFFLUX PROTEIN-RELATED"/>
    <property type="match status" value="1"/>
</dbReference>
<feature type="transmembrane region" description="Helical" evidence="6">
    <location>
        <begin position="236"/>
        <end position="255"/>
    </location>
</feature>
<evidence type="ECO:0000259" key="7">
    <source>
        <dbReference type="PROSITE" id="PS50850"/>
    </source>
</evidence>
<evidence type="ECO:0000256" key="3">
    <source>
        <dbReference type="ARBA" id="ARBA00022692"/>
    </source>
</evidence>
<keyword evidence="3 6" id="KW-0812">Transmembrane</keyword>
<dbReference type="EMBL" id="PYMA01000015">
    <property type="protein sequence ID" value="PSW17197.1"/>
    <property type="molecule type" value="Genomic_DNA"/>
</dbReference>
<comment type="caution">
    <text evidence="8">The sequence shown here is derived from an EMBL/GenBank/DDBJ whole genome shotgun (WGS) entry which is preliminary data.</text>
</comment>
<reference evidence="8 9" key="1">
    <citation type="submission" date="2018-01" db="EMBL/GenBank/DDBJ databases">
        <title>Whole genome sequencing of Histamine producing bacteria.</title>
        <authorList>
            <person name="Butler K."/>
        </authorList>
    </citation>
    <scope>NUCLEOTIDE SEQUENCE [LARGE SCALE GENOMIC DNA]</scope>
    <source>
        <strain evidence="8 9">DSM 100436</strain>
    </source>
</reference>
<evidence type="ECO:0000313" key="9">
    <source>
        <dbReference type="Proteomes" id="UP000241771"/>
    </source>
</evidence>
<evidence type="ECO:0000256" key="6">
    <source>
        <dbReference type="SAM" id="Phobius"/>
    </source>
</evidence>
<evidence type="ECO:0000256" key="5">
    <source>
        <dbReference type="ARBA" id="ARBA00023136"/>
    </source>
</evidence>
<feature type="transmembrane region" description="Helical" evidence="6">
    <location>
        <begin position="150"/>
        <end position="169"/>
    </location>
</feature>
<dbReference type="RefSeq" id="WP_107272379.1">
    <property type="nucleotide sequence ID" value="NZ_PYMA01000015.1"/>
</dbReference>
<sequence length="390" mass="43921">MKKYITIGASELDTYLDYTIFSIISIYMFSATPFEMGLLGACFAFPFFVFGKWFGKVFDKYNVQILRGGLFFSVIILMPLLLLADSMVSLYFILLMKISCRCGLNVSNPKLNKDENESKKFYEICGYLVNISRIGIPLLVTFFYGTFGLWSVVIISLLLNIIGLLFSIFDNERYFNDGDINNKSILKNNFSLRKEMKDKPELYLLIIAYTLSNLSFFLSNDMLSIFFEFIGESEESVGYIITMLGLGGIVGTKISSFMMGKLSSNHVFLLSLVVNSIVFTAFGFLNETVVSVYFYYFLIFLTGLASGIIFVSFRFGIRRLVDFSNLAKVTGGIQKISSVIAICMPVLGGYLANLYSITFTFKVTGIALFIILIFCSIKTVNLHSGRRINA</sequence>
<dbReference type="GO" id="GO:0005886">
    <property type="term" value="C:plasma membrane"/>
    <property type="evidence" value="ECO:0007669"/>
    <property type="project" value="UniProtKB-SubCell"/>
</dbReference>
<keyword evidence="5 6" id="KW-0472">Membrane</keyword>
<feature type="transmembrane region" description="Helical" evidence="6">
    <location>
        <begin position="36"/>
        <end position="53"/>
    </location>
</feature>
<evidence type="ECO:0000256" key="4">
    <source>
        <dbReference type="ARBA" id="ARBA00022989"/>
    </source>
</evidence>
<feature type="transmembrane region" description="Helical" evidence="6">
    <location>
        <begin position="359"/>
        <end position="377"/>
    </location>
</feature>
<feature type="transmembrane region" description="Helical" evidence="6">
    <location>
        <begin position="267"/>
        <end position="286"/>
    </location>
</feature>
<dbReference type="SUPFAM" id="SSF103473">
    <property type="entry name" value="MFS general substrate transporter"/>
    <property type="match status" value="1"/>
</dbReference>
<dbReference type="Proteomes" id="UP000241771">
    <property type="component" value="Unassembled WGS sequence"/>
</dbReference>
<evidence type="ECO:0000256" key="1">
    <source>
        <dbReference type="ARBA" id="ARBA00004651"/>
    </source>
</evidence>
<keyword evidence="9" id="KW-1185">Reference proteome</keyword>
<evidence type="ECO:0000256" key="2">
    <source>
        <dbReference type="ARBA" id="ARBA00022475"/>
    </source>
</evidence>
<feature type="transmembrane region" description="Helical" evidence="6">
    <location>
        <begin position="202"/>
        <end position="230"/>
    </location>
</feature>
<keyword evidence="4 6" id="KW-1133">Transmembrane helix</keyword>
<dbReference type="AlphaFoldDB" id="A0A2T3NND1"/>
<gene>
    <name evidence="8" type="ORF">C9I98_19505</name>
</gene>
<accession>A0A2T3NND1</accession>
<keyword evidence="2" id="KW-1003">Cell membrane</keyword>
<dbReference type="InterPro" id="IPR020846">
    <property type="entry name" value="MFS_dom"/>
</dbReference>
<feature type="transmembrane region" description="Helical" evidence="6">
    <location>
        <begin position="65"/>
        <end position="82"/>
    </location>
</feature>
<protein>
    <recommendedName>
        <fullName evidence="7">Major facilitator superfamily (MFS) profile domain-containing protein</fullName>
    </recommendedName>
</protein>
<comment type="subcellular location">
    <subcellularLocation>
        <location evidence="1">Cell membrane</location>
        <topology evidence="1">Multi-pass membrane protein</topology>
    </subcellularLocation>
</comment>
<evidence type="ECO:0000313" key="8">
    <source>
        <dbReference type="EMBL" id="PSW17197.1"/>
    </source>
</evidence>
<feature type="transmembrane region" description="Helical" evidence="6">
    <location>
        <begin position="124"/>
        <end position="144"/>
    </location>
</feature>
<dbReference type="PANTHER" id="PTHR23513:SF6">
    <property type="entry name" value="MAJOR FACILITATOR SUPERFAMILY ASSOCIATED DOMAIN-CONTAINING PROTEIN"/>
    <property type="match status" value="1"/>
</dbReference>
<organism evidence="8 9">
    <name type="scientific">Photobacterium sanctipauli</name>
    <dbReference type="NCBI Taxonomy" id="1342794"/>
    <lineage>
        <taxon>Bacteria</taxon>
        <taxon>Pseudomonadati</taxon>
        <taxon>Pseudomonadota</taxon>
        <taxon>Gammaproteobacteria</taxon>
        <taxon>Vibrionales</taxon>
        <taxon>Vibrionaceae</taxon>
        <taxon>Photobacterium</taxon>
    </lineage>
</organism>
<feature type="domain" description="Major facilitator superfamily (MFS) profile" evidence="7">
    <location>
        <begin position="201"/>
        <end position="390"/>
    </location>
</feature>
<dbReference type="Pfam" id="PF07690">
    <property type="entry name" value="MFS_1"/>
    <property type="match status" value="1"/>
</dbReference>
<dbReference type="PROSITE" id="PS50850">
    <property type="entry name" value="MFS"/>
    <property type="match status" value="1"/>
</dbReference>
<feature type="transmembrane region" description="Helical" evidence="6">
    <location>
        <begin position="292"/>
        <end position="315"/>
    </location>
</feature>
<proteinExistence type="predicted"/>
<dbReference type="GO" id="GO:0022857">
    <property type="term" value="F:transmembrane transporter activity"/>
    <property type="evidence" value="ECO:0007669"/>
    <property type="project" value="InterPro"/>
</dbReference>
<feature type="transmembrane region" description="Helical" evidence="6">
    <location>
        <begin position="336"/>
        <end position="353"/>
    </location>
</feature>